<dbReference type="PANTHER" id="PTHR27003:SF303">
    <property type="entry name" value="TYROSINE KINASE FAMILY PROTEIN"/>
    <property type="match status" value="1"/>
</dbReference>
<dbReference type="SUPFAM" id="SSF56112">
    <property type="entry name" value="Protein kinase-like (PK-like)"/>
    <property type="match status" value="2"/>
</dbReference>
<evidence type="ECO:0000313" key="2">
    <source>
        <dbReference type="EMBL" id="RYQ78870.1"/>
    </source>
</evidence>
<dbReference type="FunFam" id="3.30.200.20:FF:000742">
    <property type="entry name" value="Receptor-like protein kinase ANXUR2"/>
    <property type="match status" value="1"/>
</dbReference>
<protein>
    <recommendedName>
        <fullName evidence="1">Protein kinase domain-containing protein</fullName>
    </recommendedName>
</protein>
<feature type="domain" description="Protein kinase" evidence="1">
    <location>
        <begin position="395"/>
        <end position="666"/>
    </location>
</feature>
<dbReference type="Gene3D" id="1.10.510.10">
    <property type="entry name" value="Transferase(Phosphotransferase) domain 1"/>
    <property type="match status" value="2"/>
</dbReference>
<dbReference type="GO" id="GO:0009506">
    <property type="term" value="C:plasmodesma"/>
    <property type="evidence" value="ECO:0007669"/>
    <property type="project" value="TreeGrafter"/>
</dbReference>
<reference evidence="2 3" key="1">
    <citation type="submission" date="2019-01" db="EMBL/GenBank/DDBJ databases">
        <title>Sequencing of cultivated peanut Arachis hypogaea provides insights into genome evolution and oil improvement.</title>
        <authorList>
            <person name="Chen X."/>
        </authorList>
    </citation>
    <scope>NUCLEOTIDE SEQUENCE [LARGE SCALE GENOMIC DNA]</scope>
    <source>
        <strain evidence="3">cv. Fuhuasheng</strain>
        <tissue evidence="2">Leaves</tissue>
    </source>
</reference>
<dbReference type="GO" id="GO:0004714">
    <property type="term" value="F:transmembrane receptor protein tyrosine kinase activity"/>
    <property type="evidence" value="ECO:0007669"/>
    <property type="project" value="InterPro"/>
</dbReference>
<dbReference type="InterPro" id="IPR001245">
    <property type="entry name" value="Ser-Thr/Tyr_kinase_cat_dom"/>
</dbReference>
<feature type="domain" description="Protein kinase" evidence="1">
    <location>
        <begin position="47"/>
        <end position="337"/>
    </location>
</feature>
<dbReference type="Gramene" id="arahy.Tifrunner.gnm2.ann2.Ah14g485400.1">
    <property type="protein sequence ID" value="arahy.Tifrunner.gnm2.ann2.Ah14g485400.1-CDS"/>
    <property type="gene ID" value="arahy.Tifrunner.gnm2.ann2.Ah14g485400"/>
</dbReference>
<dbReference type="Pfam" id="PF07714">
    <property type="entry name" value="PK_Tyr_Ser-Thr"/>
    <property type="match status" value="2"/>
</dbReference>
<evidence type="ECO:0000259" key="1">
    <source>
        <dbReference type="PROSITE" id="PS50011"/>
    </source>
</evidence>
<dbReference type="InterPro" id="IPR000719">
    <property type="entry name" value="Prot_kinase_dom"/>
</dbReference>
<dbReference type="Gene3D" id="3.30.200.20">
    <property type="entry name" value="Phosphorylase Kinase, domain 1"/>
    <property type="match status" value="2"/>
</dbReference>
<dbReference type="InterPro" id="IPR045272">
    <property type="entry name" value="ANXUR1/2-like"/>
</dbReference>
<dbReference type="PANTHER" id="PTHR27003">
    <property type="entry name" value="OS07G0166700 PROTEIN"/>
    <property type="match status" value="1"/>
</dbReference>
<dbReference type="EMBL" id="SDMP01000028">
    <property type="protein sequence ID" value="RYQ78870.1"/>
    <property type="molecule type" value="Genomic_DNA"/>
</dbReference>
<proteinExistence type="predicted"/>
<evidence type="ECO:0000313" key="3">
    <source>
        <dbReference type="Proteomes" id="UP000289738"/>
    </source>
</evidence>
<dbReference type="STRING" id="3818.A0A444WN80"/>
<gene>
    <name evidence="2" type="ORF">Ahy_Scaffold8g108349</name>
</gene>
<comment type="caution">
    <text evidence="2">The sequence shown here is derived from an EMBL/GenBank/DDBJ whole genome shotgun (WGS) entry which is preliminary data.</text>
</comment>
<dbReference type="Proteomes" id="UP000289738">
    <property type="component" value="Unassembled WGS sequence"/>
</dbReference>
<dbReference type="OrthoDB" id="1658195at2759"/>
<keyword evidence="3" id="KW-1185">Reference proteome</keyword>
<name>A0A444WN80_ARAHY</name>
<dbReference type="GO" id="GO:0005524">
    <property type="term" value="F:ATP binding"/>
    <property type="evidence" value="ECO:0007669"/>
    <property type="project" value="InterPro"/>
</dbReference>
<dbReference type="GO" id="GO:0005886">
    <property type="term" value="C:plasma membrane"/>
    <property type="evidence" value="ECO:0007669"/>
    <property type="project" value="TreeGrafter"/>
</dbReference>
<dbReference type="SMR" id="A0A444WN80"/>
<sequence length="697" mass="79672">MILKCLGFCGWKKKESSSSKRKYKTVIEELCHQFCMEDIRKATNNFDKKLLILQDDSYCSVYKGCLEYNGTTEYTIAVKPGRDTIRSYMVKEIEVLCQLRHPNIISLIGFCDNENEMIVVYEYMANGSLGDYLSKRKKEPLSWNKRLEICIGAARALHYLHAGAKRTIFHRFIQPANILLDENMVPKLTNFETSLQGPLSTSKPKPIIDIIRGTIGYIPDEVLTLGIYTDKCDVYSFGKVLLDVICGTKDEDLMNKINMLASLHFGEKTNEYLEHFPPSKLLCSWIPMEEMVDPDLNGKIAPECWDAVMSIAQRCIDYEADERPTMGEVELLLESALSLQQQSDITHSSAVHYTLSSTTYIHMQPSICIHANNIEDMLNHQFPLPDIREMTNNFDDDYGIMGKGSFGEMYRGRVRLNGVTDNYYYWIAIKKMDWPSICDSGMQFNFRKEIEKICVLRHPNLVSLLGFCDDDDDDNDDDDDLDDSVDNDNDDDAKILVSEFIQNGSLLYNLHDSHRNKKALTWKKRLQICIGVAQGLHYLHTASIFHRNIKLTNILLDRAMVPKLSDFGFPWSNPIHAGYYAAPEWSEGHEFTDKCDVYSFGIVLLQVVFTSKLPLIEGESDPILKGKIAPQCWEVFLDITQRCLKFEANERPTMNEVISQLEHALALQEEADANTSDEYNLLSMTFDDDVLLGRALC</sequence>
<accession>A0A444WN80</accession>
<dbReference type="InterPro" id="IPR011009">
    <property type="entry name" value="Kinase-like_dom_sf"/>
</dbReference>
<dbReference type="AlphaFoldDB" id="A0A444WN80"/>
<organism evidence="2 3">
    <name type="scientific">Arachis hypogaea</name>
    <name type="common">Peanut</name>
    <dbReference type="NCBI Taxonomy" id="3818"/>
    <lineage>
        <taxon>Eukaryota</taxon>
        <taxon>Viridiplantae</taxon>
        <taxon>Streptophyta</taxon>
        <taxon>Embryophyta</taxon>
        <taxon>Tracheophyta</taxon>
        <taxon>Spermatophyta</taxon>
        <taxon>Magnoliopsida</taxon>
        <taxon>eudicotyledons</taxon>
        <taxon>Gunneridae</taxon>
        <taxon>Pentapetalae</taxon>
        <taxon>rosids</taxon>
        <taxon>fabids</taxon>
        <taxon>Fabales</taxon>
        <taxon>Fabaceae</taxon>
        <taxon>Papilionoideae</taxon>
        <taxon>50 kb inversion clade</taxon>
        <taxon>dalbergioids sensu lato</taxon>
        <taxon>Dalbergieae</taxon>
        <taxon>Pterocarpus clade</taxon>
        <taxon>Arachis</taxon>
    </lineage>
</organism>
<dbReference type="PROSITE" id="PS50011">
    <property type="entry name" value="PROTEIN_KINASE_DOM"/>
    <property type="match status" value="2"/>
</dbReference>